<dbReference type="EMBL" id="MN740003">
    <property type="protein sequence ID" value="QHT82654.1"/>
    <property type="molecule type" value="Genomic_DNA"/>
</dbReference>
<reference evidence="1" key="1">
    <citation type="journal article" date="2020" name="Nature">
        <title>Giant virus diversity and host interactions through global metagenomics.</title>
        <authorList>
            <person name="Schulz F."/>
            <person name="Roux S."/>
            <person name="Paez-Espino D."/>
            <person name="Jungbluth S."/>
            <person name="Walsh D.A."/>
            <person name="Denef V.J."/>
            <person name="McMahon K.D."/>
            <person name="Konstantinidis K.T."/>
            <person name="Eloe-Fadrosh E.A."/>
            <person name="Kyrpides N.C."/>
            <person name="Woyke T."/>
        </authorList>
    </citation>
    <scope>NUCLEOTIDE SEQUENCE</scope>
    <source>
        <strain evidence="1">GVMAG-M-3300023184-165</strain>
    </source>
</reference>
<name>A0A6C0HQF4_9ZZZZ</name>
<evidence type="ECO:0000313" key="1">
    <source>
        <dbReference type="EMBL" id="QHT82654.1"/>
    </source>
</evidence>
<dbReference type="AlphaFoldDB" id="A0A6C0HQF4"/>
<protein>
    <submittedName>
        <fullName evidence="1">Uncharacterized protein</fullName>
    </submittedName>
</protein>
<accession>A0A6C0HQF4</accession>
<sequence length="348" mass="40286">MSSDDEESNVSNNMSEDYDNGLEEYYQSNREECVIENTASSKEYLYPGLSLLSTSDVDECADEFDDVVVNCCTYQVNTSGDKPFLQFILRKHDLTHPVCPDLLTFPSFKRRYGESVLDMCELMQQVSCISYSINPNNCEYKGFINNRNVFYLFYELKEDSINVHDLCRKNDLWLVLVDEIINHNSCCNFKIDETVSTFFSYYINFACLKDSEDNYIETPSVGYTGVKSKEINLISCFGVPKTKEPNLNEKYFYFTDYQNAIRLGGWPEDKNNRGGIIRFALFLGDMNASINDTEIDEENCDSIYIGNGENSPLWALKRYEQQIPLTCHYIDNLNLSETWNTSSVYYIY</sequence>
<proteinExistence type="predicted"/>
<organism evidence="1">
    <name type="scientific">viral metagenome</name>
    <dbReference type="NCBI Taxonomy" id="1070528"/>
    <lineage>
        <taxon>unclassified sequences</taxon>
        <taxon>metagenomes</taxon>
        <taxon>organismal metagenomes</taxon>
    </lineage>
</organism>